<protein>
    <recommendedName>
        <fullName evidence="3">Lipoyl-binding domain-containing protein</fullName>
    </recommendedName>
</protein>
<evidence type="ECO:0000256" key="2">
    <source>
        <dbReference type="SAM" id="MobiDB-lite"/>
    </source>
</evidence>
<proteinExistence type="predicted"/>
<evidence type="ECO:0000259" key="3">
    <source>
        <dbReference type="Pfam" id="PF00364"/>
    </source>
</evidence>
<dbReference type="KEGG" id="vcn:VOLCADRAFT_86022"/>
<feature type="domain" description="Lipoyl-binding" evidence="3">
    <location>
        <begin position="245"/>
        <end position="286"/>
    </location>
</feature>
<dbReference type="SUPFAM" id="SSF51230">
    <property type="entry name" value="Single hybrid motif"/>
    <property type="match status" value="1"/>
</dbReference>
<dbReference type="STRING" id="3068.D8THM4"/>
<feature type="region of interest" description="Disordered" evidence="2">
    <location>
        <begin position="296"/>
        <end position="321"/>
    </location>
</feature>
<dbReference type="GO" id="GO:0005739">
    <property type="term" value="C:mitochondrion"/>
    <property type="evidence" value="ECO:0007669"/>
    <property type="project" value="TreeGrafter"/>
</dbReference>
<evidence type="ECO:0000313" key="4">
    <source>
        <dbReference type="EMBL" id="EFJ52738.1"/>
    </source>
</evidence>
<dbReference type="Proteomes" id="UP000001058">
    <property type="component" value="Unassembled WGS sequence"/>
</dbReference>
<dbReference type="Pfam" id="PF00364">
    <property type="entry name" value="Biotin_lipoyl"/>
    <property type="match status" value="1"/>
</dbReference>
<sequence length="321" mass="32771">VSGLPTNVPFLIRLASHPAFVAAGGSDLNTAFISRYKDELMAPQHVPPEGAGNFLVRWMLLVLVGVRLGWHFSLLGARVQSEAAMDRGGAAAGENPRHHAASVATAATAPSSNPPPEVSVRNARLVNSDTLTAEIGGRKCTAHVLMYDSGSGCAAGIPVEQALDMWLDGEHYHFTWLEPTWSRKAGAAGAAAAGGDSGGGGVGGAVRAPMPGRVVAVLAAEGAAVKAGKSCRTVSCFDTTPDQSTPLLALEAMKMEHSVVAPVDGVVQQLMVGPGMQVAQGQVMAVVGPAATAVGAEKTKDVTNKDSEGQAPAQAGQEDGK</sequence>
<feature type="non-terminal residue" evidence="4">
    <location>
        <position position="1"/>
    </location>
</feature>
<evidence type="ECO:0000313" key="5">
    <source>
        <dbReference type="Proteomes" id="UP000001058"/>
    </source>
</evidence>
<dbReference type="InParanoid" id="D8THM4"/>
<feature type="compositionally biased region" description="Basic and acidic residues" evidence="2">
    <location>
        <begin position="297"/>
        <end position="308"/>
    </location>
</feature>
<dbReference type="InterPro" id="IPR000089">
    <property type="entry name" value="Biotin_lipoyl"/>
</dbReference>
<evidence type="ECO:0000256" key="1">
    <source>
        <dbReference type="ARBA" id="ARBA00023267"/>
    </source>
</evidence>
<accession>D8THM4</accession>
<dbReference type="OrthoDB" id="40880at3166"/>
<feature type="compositionally biased region" description="Low complexity" evidence="2">
    <location>
        <begin position="101"/>
        <end position="111"/>
    </location>
</feature>
<dbReference type="InterPro" id="IPR050856">
    <property type="entry name" value="Biotin_carboxylase_complex"/>
</dbReference>
<organism evidence="5">
    <name type="scientific">Volvox carteri f. nagariensis</name>
    <dbReference type="NCBI Taxonomy" id="3068"/>
    <lineage>
        <taxon>Eukaryota</taxon>
        <taxon>Viridiplantae</taxon>
        <taxon>Chlorophyta</taxon>
        <taxon>core chlorophytes</taxon>
        <taxon>Chlorophyceae</taxon>
        <taxon>CS clade</taxon>
        <taxon>Chlamydomonadales</taxon>
        <taxon>Volvocaceae</taxon>
        <taxon>Volvox</taxon>
    </lineage>
</organism>
<keyword evidence="1" id="KW-0092">Biotin</keyword>
<dbReference type="Gene3D" id="2.40.50.100">
    <property type="match status" value="1"/>
</dbReference>
<dbReference type="AlphaFoldDB" id="D8THM4"/>
<dbReference type="GO" id="GO:0004485">
    <property type="term" value="F:methylcrotonoyl-CoA carboxylase activity"/>
    <property type="evidence" value="ECO:0007669"/>
    <property type="project" value="TreeGrafter"/>
</dbReference>
<dbReference type="PANTHER" id="PTHR18866:SF33">
    <property type="entry name" value="METHYLCROTONOYL-COA CARBOXYLASE SUBUNIT ALPHA, MITOCHONDRIAL-RELATED"/>
    <property type="match status" value="1"/>
</dbReference>
<dbReference type="GeneID" id="9625316"/>
<dbReference type="EMBL" id="GL378323">
    <property type="protein sequence ID" value="EFJ52738.1"/>
    <property type="molecule type" value="Genomic_DNA"/>
</dbReference>
<dbReference type="InterPro" id="IPR011053">
    <property type="entry name" value="Single_hybrid_motif"/>
</dbReference>
<feature type="region of interest" description="Disordered" evidence="2">
    <location>
        <begin position="88"/>
        <end position="119"/>
    </location>
</feature>
<gene>
    <name evidence="4" type="ORF">VOLCADRAFT_86022</name>
</gene>
<dbReference type="PANTHER" id="PTHR18866">
    <property type="entry name" value="CARBOXYLASE:PYRUVATE/ACETYL-COA/PROPIONYL-COA CARBOXYLASE"/>
    <property type="match status" value="1"/>
</dbReference>
<dbReference type="CDD" id="cd06850">
    <property type="entry name" value="biotinyl_domain"/>
    <property type="match status" value="1"/>
</dbReference>
<reference evidence="4 5" key="1">
    <citation type="journal article" date="2010" name="Science">
        <title>Genomic analysis of organismal complexity in the multicellular green alga Volvox carteri.</title>
        <authorList>
            <person name="Prochnik S.E."/>
            <person name="Umen J."/>
            <person name="Nedelcu A.M."/>
            <person name="Hallmann A."/>
            <person name="Miller S.M."/>
            <person name="Nishii I."/>
            <person name="Ferris P."/>
            <person name="Kuo A."/>
            <person name="Mitros T."/>
            <person name="Fritz-Laylin L.K."/>
            <person name="Hellsten U."/>
            <person name="Chapman J."/>
            <person name="Simakov O."/>
            <person name="Rensing S.A."/>
            <person name="Terry A."/>
            <person name="Pangilinan J."/>
            <person name="Kapitonov V."/>
            <person name="Jurka J."/>
            <person name="Salamov A."/>
            <person name="Shapiro H."/>
            <person name="Schmutz J."/>
            <person name="Grimwood J."/>
            <person name="Lindquist E."/>
            <person name="Lucas S."/>
            <person name="Grigoriev I.V."/>
            <person name="Schmitt R."/>
            <person name="Kirk D."/>
            <person name="Rokhsar D.S."/>
        </authorList>
    </citation>
    <scope>NUCLEOTIDE SEQUENCE [LARGE SCALE GENOMIC DNA]</scope>
    <source>
        <strain evidence="5">f. Nagariensis / Eve</strain>
    </source>
</reference>
<name>D8THM4_VOLCA</name>
<dbReference type="RefSeq" id="XP_002945743.1">
    <property type="nucleotide sequence ID" value="XM_002945697.1"/>
</dbReference>
<keyword evidence="5" id="KW-1185">Reference proteome</keyword>